<dbReference type="GO" id="GO:0016787">
    <property type="term" value="F:hydrolase activity"/>
    <property type="evidence" value="ECO:0007669"/>
    <property type="project" value="InterPro"/>
</dbReference>
<sequence length="250" mass="26772">FLDNNMSCCPANSLPANPTKSDATPIKVGNTDVFFYDNATSSTLVLVFPDVFGPDSGRTKDNCVKLSARYKVALVDLAPEYVPDLSNVGEWIKARPFEGLVGKIHDVVAHFKASHGVTTFGAVGYCWGAWVVAKYSADPSTALSAGVSFHPSWGAEQLFHGEGSGAKIAESITVPQLILAAGNDPDWLKPGGAVETTLAARGIAHKLREFPLVSHGWVNRGDLTDANTAEAFHAAWHDEALPFLEQHLTK</sequence>
<protein>
    <recommendedName>
        <fullName evidence="1">Dienelactone hydrolase domain-containing protein</fullName>
    </recommendedName>
</protein>
<dbReference type="VEuPathDB" id="FungiDB:H257_18871"/>
<name>W4FBM3_APHAT</name>
<dbReference type="PANTHER" id="PTHR17630">
    <property type="entry name" value="DIENELACTONE HYDROLASE"/>
    <property type="match status" value="1"/>
</dbReference>
<dbReference type="AlphaFoldDB" id="W4FBM3"/>
<evidence type="ECO:0000259" key="1">
    <source>
        <dbReference type="Pfam" id="PF01738"/>
    </source>
</evidence>
<proteinExistence type="predicted"/>
<dbReference type="GeneID" id="20820867"/>
<organism evidence="2">
    <name type="scientific">Aphanomyces astaci</name>
    <name type="common">Crayfish plague agent</name>
    <dbReference type="NCBI Taxonomy" id="112090"/>
    <lineage>
        <taxon>Eukaryota</taxon>
        <taxon>Sar</taxon>
        <taxon>Stramenopiles</taxon>
        <taxon>Oomycota</taxon>
        <taxon>Saprolegniomycetes</taxon>
        <taxon>Saprolegniales</taxon>
        <taxon>Verrucalvaceae</taxon>
        <taxon>Aphanomyces</taxon>
    </lineage>
</organism>
<dbReference type="RefSeq" id="XP_009846305.1">
    <property type="nucleotide sequence ID" value="XM_009848003.1"/>
</dbReference>
<dbReference type="STRING" id="112090.W4FBM3"/>
<feature type="non-terminal residue" evidence="2">
    <location>
        <position position="1"/>
    </location>
</feature>
<dbReference type="InterPro" id="IPR029058">
    <property type="entry name" value="AB_hydrolase_fold"/>
</dbReference>
<dbReference type="Gene3D" id="3.40.50.1820">
    <property type="entry name" value="alpha/beta hydrolase"/>
    <property type="match status" value="1"/>
</dbReference>
<reference evidence="2" key="1">
    <citation type="submission" date="2013-12" db="EMBL/GenBank/DDBJ databases">
        <title>The Genome Sequence of Aphanomyces astaci APO3.</title>
        <authorList>
            <consortium name="The Broad Institute Genomics Platform"/>
            <person name="Russ C."/>
            <person name="Tyler B."/>
            <person name="van West P."/>
            <person name="Dieguez-Uribeondo J."/>
            <person name="Young S.K."/>
            <person name="Zeng Q."/>
            <person name="Gargeya S."/>
            <person name="Fitzgerald M."/>
            <person name="Abouelleil A."/>
            <person name="Alvarado L."/>
            <person name="Chapman S.B."/>
            <person name="Gainer-Dewar J."/>
            <person name="Goldberg J."/>
            <person name="Griggs A."/>
            <person name="Gujja S."/>
            <person name="Hansen M."/>
            <person name="Howarth C."/>
            <person name="Imamovic A."/>
            <person name="Ireland A."/>
            <person name="Larimer J."/>
            <person name="McCowan C."/>
            <person name="Murphy C."/>
            <person name="Pearson M."/>
            <person name="Poon T.W."/>
            <person name="Priest M."/>
            <person name="Roberts A."/>
            <person name="Saif S."/>
            <person name="Shea T."/>
            <person name="Sykes S."/>
            <person name="Wortman J."/>
            <person name="Nusbaum C."/>
            <person name="Birren B."/>
        </authorList>
    </citation>
    <scope>NUCLEOTIDE SEQUENCE [LARGE SCALE GENOMIC DNA]</scope>
    <source>
        <strain evidence="2">APO3</strain>
    </source>
</reference>
<dbReference type="SUPFAM" id="SSF53474">
    <property type="entry name" value="alpha/beta-Hydrolases"/>
    <property type="match status" value="1"/>
</dbReference>
<accession>W4FBM3</accession>
<feature type="domain" description="Dienelactone hydrolase" evidence="1">
    <location>
        <begin position="44"/>
        <end position="246"/>
    </location>
</feature>
<dbReference type="PANTHER" id="PTHR17630:SF44">
    <property type="entry name" value="PROTEIN AIM2"/>
    <property type="match status" value="1"/>
</dbReference>
<evidence type="ECO:0000313" key="2">
    <source>
        <dbReference type="EMBL" id="ETV64211.1"/>
    </source>
</evidence>
<dbReference type="Pfam" id="PF01738">
    <property type="entry name" value="DLH"/>
    <property type="match status" value="1"/>
</dbReference>
<gene>
    <name evidence="2" type="ORF">H257_18871</name>
</gene>
<dbReference type="InterPro" id="IPR002925">
    <property type="entry name" value="Dienelactn_hydro"/>
</dbReference>
<dbReference type="EMBL" id="KI913360">
    <property type="protein sequence ID" value="ETV64211.1"/>
    <property type="molecule type" value="Genomic_DNA"/>
</dbReference>
<dbReference type="OrthoDB" id="17560at2759"/>